<dbReference type="AlphaFoldDB" id="A0A414NYG5"/>
<dbReference type="HAMAP" id="MF_01987">
    <property type="entry name" value="Ribokinase"/>
    <property type="match status" value="1"/>
</dbReference>
<comment type="similarity">
    <text evidence="14">Belongs to the carbohydrate kinase PfkB family. Deoxyribokinase subfamily.</text>
</comment>
<evidence type="ECO:0000259" key="15">
    <source>
        <dbReference type="Pfam" id="PF00294"/>
    </source>
</evidence>
<feature type="binding site" evidence="14">
    <location>
        <begin position="251"/>
        <end position="252"/>
    </location>
    <ligand>
        <name>ATP</name>
        <dbReference type="ChEBI" id="CHEBI:30616"/>
    </ligand>
</feature>
<evidence type="ECO:0000256" key="8">
    <source>
        <dbReference type="ARBA" id="ARBA00022958"/>
    </source>
</evidence>
<feature type="active site" description="Proton acceptor" evidence="14">
    <location>
        <position position="252"/>
    </location>
</feature>
<dbReference type="NCBIfam" id="TIGR02152">
    <property type="entry name" value="D_ribokin_bact"/>
    <property type="match status" value="1"/>
</dbReference>
<evidence type="ECO:0000256" key="7">
    <source>
        <dbReference type="ARBA" id="ARBA00022842"/>
    </source>
</evidence>
<dbReference type="Pfam" id="PF00294">
    <property type="entry name" value="PfkB"/>
    <property type="match status" value="1"/>
</dbReference>
<feature type="binding site" evidence="14">
    <location>
        <position position="285"/>
    </location>
    <ligand>
        <name>K(+)</name>
        <dbReference type="ChEBI" id="CHEBI:29103"/>
    </ligand>
</feature>
<comment type="cofactor">
    <cofactor evidence="14">
        <name>Mg(2+)</name>
        <dbReference type="ChEBI" id="CHEBI:18420"/>
    </cofactor>
</comment>
<feature type="binding site" evidence="14">
    <location>
        <begin position="220"/>
        <end position="225"/>
    </location>
    <ligand>
        <name>ATP</name>
        <dbReference type="ChEBI" id="CHEBI:30616"/>
    </ligand>
</feature>
<feature type="binding site" evidence="14">
    <location>
        <position position="252"/>
    </location>
    <ligand>
        <name>substrate</name>
    </ligand>
</feature>
<dbReference type="EMBL" id="QRHE01000002">
    <property type="protein sequence ID" value="RHF52721.1"/>
    <property type="molecule type" value="Genomic_DNA"/>
</dbReference>
<organism evidence="16 17">
    <name type="scientific">Mitsuokella multacida</name>
    <dbReference type="NCBI Taxonomy" id="52226"/>
    <lineage>
        <taxon>Bacteria</taxon>
        <taxon>Bacillati</taxon>
        <taxon>Bacillota</taxon>
        <taxon>Negativicutes</taxon>
        <taxon>Selenomonadales</taxon>
        <taxon>Selenomonadaceae</taxon>
        <taxon>Mitsuokella</taxon>
    </lineage>
</organism>
<dbReference type="PANTHER" id="PTHR10584:SF166">
    <property type="entry name" value="RIBOKINASE"/>
    <property type="match status" value="1"/>
</dbReference>
<dbReference type="FunFam" id="3.40.1190.20:FF:000010">
    <property type="entry name" value="Ribokinase"/>
    <property type="match status" value="1"/>
</dbReference>
<evidence type="ECO:0000256" key="6">
    <source>
        <dbReference type="ARBA" id="ARBA00022840"/>
    </source>
</evidence>
<proteinExistence type="inferred from homology"/>
<evidence type="ECO:0000256" key="11">
    <source>
        <dbReference type="ARBA" id="ARBA00066926"/>
    </source>
</evidence>
<dbReference type="PANTHER" id="PTHR10584">
    <property type="entry name" value="SUGAR KINASE"/>
    <property type="match status" value="1"/>
</dbReference>
<dbReference type="SUPFAM" id="SSF53613">
    <property type="entry name" value="Ribokinase-like"/>
    <property type="match status" value="1"/>
</dbReference>
<comment type="caution">
    <text evidence="14">Lacks conserved residue(s) required for the propagation of feature annotation.</text>
</comment>
<sequence length="304" mass="32075">MKIAVIGSTMMDIVSYTDTMPQAGETRRVSGFHIASGGKGANQAIAAAKLGADVVMMTAVGDDMFGEQSLKNFRKNHIDTSLVKTAEGTSNGIATIIVEASGQNRILINPGANEKLCPADIEAAGEALAECGLFVLQLEVPLETVYAAIRFAKAHGIKVLLNPAPASRELSLEMACQCDFFVPNETELSILVDKPVDTVEQVREAAKSLVERGLTNVIVTMGSRGSLLVTAEETQLVPSLKVDAVDSTGAGDAFIGCFVDTYARTGDVLGSMQRASKYAALSVTRKGTQDSYADAEEFAAFLDA</sequence>
<gene>
    <name evidence="16" type="primary">rbsK</name>
    <name evidence="14" type="synonym">deoK</name>
    <name evidence="16" type="ORF">DW674_02065</name>
</gene>
<comment type="catalytic activity">
    <reaction evidence="10">
        <text>2-deoxy-D-ribose + ATP = 2-deoxy-D-ribose 5-phosphate + ADP + H(+)</text>
        <dbReference type="Rhea" id="RHEA:30871"/>
        <dbReference type="ChEBI" id="CHEBI:15378"/>
        <dbReference type="ChEBI" id="CHEBI:30616"/>
        <dbReference type="ChEBI" id="CHEBI:62877"/>
        <dbReference type="ChEBI" id="CHEBI:90761"/>
        <dbReference type="ChEBI" id="CHEBI:456216"/>
        <dbReference type="EC" id="2.7.1.229"/>
    </reaction>
    <physiologicalReaction direction="left-to-right" evidence="10">
        <dbReference type="Rhea" id="RHEA:30872"/>
    </physiologicalReaction>
</comment>
<comment type="caution">
    <text evidence="16">The sequence shown here is derived from an EMBL/GenBank/DDBJ whole genome shotgun (WGS) entry which is preliminary data.</text>
</comment>
<evidence type="ECO:0000256" key="4">
    <source>
        <dbReference type="ARBA" id="ARBA00022741"/>
    </source>
</evidence>
<evidence type="ECO:0000256" key="9">
    <source>
        <dbReference type="ARBA" id="ARBA00023277"/>
    </source>
</evidence>
<dbReference type="Proteomes" id="UP000283442">
    <property type="component" value="Unassembled WGS sequence"/>
</dbReference>
<evidence type="ECO:0000256" key="5">
    <source>
        <dbReference type="ARBA" id="ARBA00022777"/>
    </source>
</evidence>
<feature type="site" description="Important for substrate specificity" evidence="14">
    <location>
        <position position="10"/>
    </location>
</feature>
<accession>A0A414NYG5</accession>
<feature type="binding site" evidence="14">
    <location>
        <position position="282"/>
    </location>
    <ligand>
        <name>K(+)</name>
        <dbReference type="ChEBI" id="CHEBI:29103"/>
    </ligand>
</feature>
<keyword evidence="6 14" id="KW-0067">ATP-binding</keyword>
<dbReference type="InterPro" id="IPR029056">
    <property type="entry name" value="Ribokinase-like"/>
</dbReference>
<dbReference type="InterPro" id="IPR011877">
    <property type="entry name" value="Ribokinase"/>
</dbReference>
<keyword evidence="7 14" id="KW-0460">Magnesium</keyword>
<evidence type="ECO:0000256" key="12">
    <source>
        <dbReference type="ARBA" id="ARBA00071515"/>
    </source>
</evidence>
<dbReference type="GO" id="GO:0004747">
    <property type="term" value="F:ribokinase activity"/>
    <property type="evidence" value="ECO:0007669"/>
    <property type="project" value="UniProtKB-UniRule"/>
</dbReference>
<dbReference type="GO" id="GO:0005524">
    <property type="term" value="F:ATP binding"/>
    <property type="evidence" value="ECO:0007669"/>
    <property type="project" value="UniProtKB-UniRule"/>
</dbReference>
<feature type="binding site" evidence="14">
    <location>
        <position position="184"/>
    </location>
    <ligand>
        <name>ATP</name>
        <dbReference type="ChEBI" id="CHEBI:30616"/>
    </ligand>
</feature>
<dbReference type="EC" id="2.7.1.229" evidence="11 14"/>
<feature type="binding site" evidence="14">
    <location>
        <begin position="38"/>
        <end position="42"/>
    </location>
    <ligand>
        <name>substrate</name>
    </ligand>
</feature>
<evidence type="ECO:0000313" key="16">
    <source>
        <dbReference type="EMBL" id="RHF52721.1"/>
    </source>
</evidence>
<comment type="subunit">
    <text evidence="14">Homodimer.</text>
</comment>
<dbReference type="GO" id="GO:0005829">
    <property type="term" value="C:cytosol"/>
    <property type="evidence" value="ECO:0007669"/>
    <property type="project" value="TreeGrafter"/>
</dbReference>
<feature type="binding site" evidence="14">
    <location>
        <begin position="10"/>
        <end position="12"/>
    </location>
    <ligand>
        <name>substrate</name>
    </ligand>
</feature>
<dbReference type="InterPro" id="IPR002139">
    <property type="entry name" value="Ribo/fructo_kinase"/>
</dbReference>
<dbReference type="GO" id="GO:0019303">
    <property type="term" value="P:D-ribose catabolic process"/>
    <property type="evidence" value="ECO:0007669"/>
    <property type="project" value="UniProtKB-UniPathway"/>
</dbReference>
<reference evidence="16 17" key="1">
    <citation type="submission" date="2018-08" db="EMBL/GenBank/DDBJ databases">
        <title>A genome reference for cultivated species of the human gut microbiota.</title>
        <authorList>
            <person name="Zou Y."/>
            <person name="Xue W."/>
            <person name="Luo G."/>
        </authorList>
    </citation>
    <scope>NUCLEOTIDE SEQUENCE [LARGE SCALE GENOMIC DNA]</scope>
    <source>
        <strain evidence="16 17">AM25-21AC</strain>
    </source>
</reference>
<dbReference type="RefSeq" id="WP_118174874.1">
    <property type="nucleotide sequence ID" value="NZ_JAQEAO010000001.1"/>
</dbReference>
<feature type="binding site" evidence="14">
    <location>
        <position position="246"/>
    </location>
    <ligand>
        <name>K(+)</name>
        <dbReference type="ChEBI" id="CHEBI:29103"/>
    </ligand>
</feature>
<protein>
    <recommendedName>
        <fullName evidence="12 14">Deoxyribokinase</fullName>
        <shortName evidence="14">dRK</shortName>
        <ecNumber evidence="11 14">2.7.1.229</ecNumber>
    </recommendedName>
    <alternativeName>
        <fullName evidence="13 14">ATP:2-deoxy-D-ribose 5-phosphotransferase</fullName>
    </alternativeName>
</protein>
<evidence type="ECO:0000256" key="2">
    <source>
        <dbReference type="ARBA" id="ARBA00022679"/>
    </source>
</evidence>
<comment type="subcellular location">
    <subcellularLocation>
        <location evidence="14">Cytoplasm</location>
    </subcellularLocation>
</comment>
<dbReference type="GO" id="GO:0046872">
    <property type="term" value="F:metal ion binding"/>
    <property type="evidence" value="ECO:0007669"/>
    <property type="project" value="UniProtKB-KW"/>
</dbReference>
<keyword evidence="5 14" id="KW-0418">Kinase</keyword>
<dbReference type="UniPathway" id="UPA00916">
    <property type="reaction ID" value="UER00889"/>
</dbReference>
<evidence type="ECO:0000256" key="13">
    <source>
        <dbReference type="ARBA" id="ARBA00081655"/>
    </source>
</evidence>
<evidence type="ECO:0000256" key="1">
    <source>
        <dbReference type="ARBA" id="ARBA00022490"/>
    </source>
</evidence>
<evidence type="ECO:0000256" key="3">
    <source>
        <dbReference type="ARBA" id="ARBA00022723"/>
    </source>
</evidence>
<evidence type="ECO:0000313" key="17">
    <source>
        <dbReference type="Proteomes" id="UP000283442"/>
    </source>
</evidence>
<dbReference type="OrthoDB" id="9775849at2"/>
<feature type="domain" description="Carbohydrate kinase PfkB" evidence="15">
    <location>
        <begin position="2"/>
        <end position="291"/>
    </location>
</feature>
<name>A0A414NYG5_9FIRM</name>
<keyword evidence="8 14" id="KW-0630">Potassium</keyword>
<comment type="function">
    <text evidence="14">Catalyzes the ATP-dependent phosphorylation of 2-deoxy-D-ribose to 2-deoxy-D-ribose 5-phosphate (dRib-5P), allowing the use of deoxyribose as the sole carbon source.</text>
</comment>
<dbReference type="CDD" id="cd01174">
    <property type="entry name" value="ribokinase"/>
    <property type="match status" value="1"/>
</dbReference>
<dbReference type="InterPro" id="IPR011611">
    <property type="entry name" value="PfkB_dom"/>
</dbReference>
<keyword evidence="3 14" id="KW-0479">Metal-binding</keyword>
<feature type="binding site" evidence="14">
    <location>
        <position position="291"/>
    </location>
    <ligand>
        <name>K(+)</name>
        <dbReference type="ChEBI" id="CHEBI:29103"/>
    </ligand>
</feature>
<keyword evidence="4 14" id="KW-0547">Nucleotide-binding</keyword>
<evidence type="ECO:0000256" key="14">
    <source>
        <dbReference type="HAMAP-Rule" id="MF_01987"/>
    </source>
</evidence>
<feature type="binding site" evidence="14">
    <location>
        <position position="139"/>
    </location>
    <ligand>
        <name>substrate</name>
    </ligand>
</feature>
<keyword evidence="9 14" id="KW-0119">Carbohydrate metabolism</keyword>
<evidence type="ECO:0000256" key="10">
    <source>
        <dbReference type="ARBA" id="ARBA00051363"/>
    </source>
</evidence>
<feature type="binding site" evidence="14">
    <location>
        <position position="287"/>
    </location>
    <ligand>
        <name>K(+)</name>
        <dbReference type="ChEBI" id="CHEBI:29103"/>
    </ligand>
</feature>
<keyword evidence="1 14" id="KW-0963">Cytoplasm</keyword>
<feature type="binding site" evidence="14">
    <location>
        <position position="248"/>
    </location>
    <ligand>
        <name>K(+)</name>
        <dbReference type="ChEBI" id="CHEBI:29103"/>
    </ligand>
</feature>
<dbReference type="Gene3D" id="3.40.1190.20">
    <property type="match status" value="1"/>
</dbReference>
<keyword evidence="2 14" id="KW-0808">Transferase</keyword>
<dbReference type="PRINTS" id="PR00990">
    <property type="entry name" value="RIBOKINASE"/>
</dbReference>